<comment type="caution">
    <text evidence="1">The sequence shown here is derived from an EMBL/GenBank/DDBJ whole genome shotgun (WGS) entry which is preliminary data.</text>
</comment>
<dbReference type="RefSeq" id="WP_162883147.1">
    <property type="nucleotide sequence ID" value="NZ_JAFGZD010000001.1"/>
</dbReference>
<evidence type="ECO:0000313" key="1">
    <source>
        <dbReference type="EMBL" id="MCV4375085.1"/>
    </source>
</evidence>
<dbReference type="Proteomes" id="UP001207294">
    <property type="component" value="Unassembled WGS sequence"/>
</dbReference>
<gene>
    <name evidence="1" type="ORF">OH718_00605</name>
</gene>
<proteinExistence type="predicted"/>
<organism evidence="1 2">
    <name type="scientific">Pseudomonas capsici</name>
    <dbReference type="NCBI Taxonomy" id="2810614"/>
    <lineage>
        <taxon>Bacteria</taxon>
        <taxon>Pseudomonadati</taxon>
        <taxon>Pseudomonadota</taxon>
        <taxon>Gammaproteobacteria</taxon>
        <taxon>Pseudomonadales</taxon>
        <taxon>Pseudomonadaceae</taxon>
        <taxon>Pseudomonas</taxon>
    </lineage>
</organism>
<dbReference type="GeneID" id="93559420"/>
<sequence length="58" mass="6297">MNTEPEAKFREEADGDGLRLQGNVFAAQEAVPTELCVTQAAEANDDKKSAQEDIESEV</sequence>
<evidence type="ECO:0000313" key="2">
    <source>
        <dbReference type="Proteomes" id="UP001207294"/>
    </source>
</evidence>
<keyword evidence="2" id="KW-1185">Reference proteome</keyword>
<accession>A0ABT3BQJ1</accession>
<name>A0ABT3BQJ1_9PSED</name>
<protein>
    <submittedName>
        <fullName evidence="1">Uncharacterized protein</fullName>
    </submittedName>
</protein>
<dbReference type="EMBL" id="JAOXML010000001">
    <property type="protein sequence ID" value="MCV4375085.1"/>
    <property type="molecule type" value="Genomic_DNA"/>
</dbReference>
<reference evidence="1 2" key="1">
    <citation type="submission" date="2022-10" db="EMBL/GenBank/DDBJ databases">
        <title>Characterization of Pseudomonas capsici strains from pepper and tomato in Georgia.</title>
        <authorList>
            <person name="Zhao M."/>
            <person name="Dutta B."/>
        </authorList>
    </citation>
    <scope>NUCLEOTIDE SEQUENCE [LARGE SCALE GENOMIC DNA]</scope>
    <source>
        <strain evidence="1 2">Pc20-5</strain>
    </source>
</reference>